<dbReference type="Pfam" id="PF00534">
    <property type="entry name" value="Glycos_transf_1"/>
    <property type="match status" value="1"/>
</dbReference>
<dbReference type="eggNOG" id="COG0438">
    <property type="taxonomic scope" value="Bacteria"/>
</dbReference>
<dbReference type="PATRIC" id="fig|324602.8.peg.1562"/>
<evidence type="ECO:0000313" key="4">
    <source>
        <dbReference type="Proteomes" id="UP000002008"/>
    </source>
</evidence>
<dbReference type="SUPFAM" id="SSF53756">
    <property type="entry name" value="UDP-Glycosyltransferase/glycogen phosphorylase"/>
    <property type="match status" value="1"/>
</dbReference>
<dbReference type="HOGENOM" id="CLU_009583_0_3_0"/>
<dbReference type="PANTHER" id="PTHR12526:SF635">
    <property type="entry name" value="GLYCOSYL TRANSFERASE GROUP 1"/>
    <property type="match status" value="1"/>
</dbReference>
<dbReference type="Gene3D" id="3.40.50.2000">
    <property type="entry name" value="Glycogen Phosphorylase B"/>
    <property type="match status" value="2"/>
</dbReference>
<gene>
    <name evidence="3" type="ordered locus">Caur_1370</name>
</gene>
<feature type="domain" description="Glycosyl transferase family 1" evidence="1">
    <location>
        <begin position="199"/>
        <end position="366"/>
    </location>
</feature>
<dbReference type="EnsemblBacteria" id="ABY34598">
    <property type="protein sequence ID" value="ABY34598"/>
    <property type="gene ID" value="Caur_1370"/>
</dbReference>
<dbReference type="GO" id="GO:0016757">
    <property type="term" value="F:glycosyltransferase activity"/>
    <property type="evidence" value="ECO:0000318"/>
    <property type="project" value="GO_Central"/>
</dbReference>
<dbReference type="AlphaFoldDB" id="A9W9W2"/>
<dbReference type="Proteomes" id="UP000002008">
    <property type="component" value="Chromosome"/>
</dbReference>
<keyword evidence="3" id="KW-0808">Transferase</keyword>
<proteinExistence type="predicted"/>
<dbReference type="STRING" id="324602.Caur_1370"/>
<evidence type="ECO:0000259" key="1">
    <source>
        <dbReference type="Pfam" id="PF00534"/>
    </source>
</evidence>
<dbReference type="CAZy" id="GT4">
    <property type="family name" value="Glycosyltransferase Family 4"/>
</dbReference>
<dbReference type="Pfam" id="PF13439">
    <property type="entry name" value="Glyco_transf_4"/>
    <property type="match status" value="1"/>
</dbReference>
<dbReference type="KEGG" id="cau:Caur_1370"/>
<dbReference type="EMBL" id="CP000909">
    <property type="protein sequence ID" value="ABY34598.1"/>
    <property type="molecule type" value="Genomic_DNA"/>
</dbReference>
<protein>
    <submittedName>
        <fullName evidence="3">Glycosyl transferase group 1</fullName>
    </submittedName>
</protein>
<dbReference type="InterPro" id="IPR028098">
    <property type="entry name" value="Glyco_trans_4-like_N"/>
</dbReference>
<evidence type="ECO:0000259" key="2">
    <source>
        <dbReference type="Pfam" id="PF13439"/>
    </source>
</evidence>
<organism evidence="3 4">
    <name type="scientific">Chloroflexus aurantiacus (strain ATCC 29366 / DSM 635 / J-10-fl)</name>
    <dbReference type="NCBI Taxonomy" id="324602"/>
    <lineage>
        <taxon>Bacteria</taxon>
        <taxon>Bacillati</taxon>
        <taxon>Chloroflexota</taxon>
        <taxon>Chloroflexia</taxon>
        <taxon>Chloroflexales</taxon>
        <taxon>Chloroflexineae</taxon>
        <taxon>Chloroflexaceae</taxon>
        <taxon>Chloroflexus</taxon>
    </lineage>
</organism>
<feature type="domain" description="Glycosyltransferase subfamily 4-like N-terminal" evidence="2">
    <location>
        <begin position="21"/>
        <end position="190"/>
    </location>
</feature>
<dbReference type="CDD" id="cd03801">
    <property type="entry name" value="GT4_PimA-like"/>
    <property type="match status" value="1"/>
</dbReference>
<accession>A9W9W2</accession>
<reference evidence="4" key="1">
    <citation type="journal article" date="2011" name="BMC Genomics">
        <title>Complete genome sequence of the filamentous anoxygenic phototrophic bacterium Chloroflexus aurantiacus.</title>
        <authorList>
            <person name="Tang K.H."/>
            <person name="Barry K."/>
            <person name="Chertkov O."/>
            <person name="Dalin E."/>
            <person name="Han C.S."/>
            <person name="Hauser L.J."/>
            <person name="Honchak B.M."/>
            <person name="Karbach L.E."/>
            <person name="Land M.L."/>
            <person name="Lapidus A."/>
            <person name="Larimer F.W."/>
            <person name="Mikhailova N."/>
            <person name="Pitluck S."/>
            <person name="Pierson B.K."/>
            <person name="Blankenship R.E."/>
        </authorList>
    </citation>
    <scope>NUCLEOTIDE SEQUENCE [LARGE SCALE GENOMIC DNA]</scope>
    <source>
        <strain evidence="4">ATCC 29366 / DSM 635 / J-10-fl</strain>
    </source>
</reference>
<dbReference type="RefSeq" id="WP_012257254.1">
    <property type="nucleotide sequence ID" value="NC_010175.1"/>
</dbReference>
<dbReference type="InParanoid" id="A9W9W2"/>
<keyword evidence="4" id="KW-1185">Reference proteome</keyword>
<dbReference type="PANTHER" id="PTHR12526">
    <property type="entry name" value="GLYCOSYLTRANSFERASE"/>
    <property type="match status" value="1"/>
</dbReference>
<name>A9W9W2_CHLAA</name>
<sequence length="392" mass="43479">MDGRISVVQLIPGLIVGDLGGGLELYSIRLAQALDRRLFRVQMVCLWRFDRPVEQQWEAELRHDGIEVHYGPPYNPRMTHAVVQSLTDLRALIKRLRPDIIHTHGEYAGVIGMGLRLTNRSIPLIRTCHTTCEFPNHPLLRLATAMLYPFLATVQVGVSSAIVDNLRHHLLVRMTRQPIWAINNGIDIERIIQQRRGTNIRQDLGLHPNIPLFGLVGRLTEQKGIPDALQAFALVREQLPHAVLIIVGDGYGEKPQRFREQATALGLSQAVFWLGARPDAIDIIAGLDVLLSASLWEGLPTVILEAMAVGTPVVATDIPGTRELVLHEQTGLLAPPQSPPALAQAMIRLISNPGLAQRLATSARERAAQFSITAAARQYERLYRSLIPKTSQ</sequence>
<dbReference type="InterPro" id="IPR001296">
    <property type="entry name" value="Glyco_trans_1"/>
</dbReference>
<evidence type="ECO:0000313" key="3">
    <source>
        <dbReference type="EMBL" id="ABY34598.1"/>
    </source>
</evidence>